<evidence type="ECO:0000313" key="2">
    <source>
        <dbReference type="Proteomes" id="UP001333110"/>
    </source>
</evidence>
<proteinExistence type="predicted"/>
<name>A0AAN7PUK0_MYCAM</name>
<gene>
    <name evidence="1" type="ORF">QYF61_018578</name>
</gene>
<evidence type="ECO:0000313" key="1">
    <source>
        <dbReference type="EMBL" id="KAK4831638.1"/>
    </source>
</evidence>
<keyword evidence="2" id="KW-1185">Reference proteome</keyword>
<reference evidence="1 2" key="1">
    <citation type="journal article" date="2023" name="J. Hered.">
        <title>Chromosome-level genome of the wood stork (Mycteria americana) provides insight into avian chromosome evolution.</title>
        <authorList>
            <person name="Flamio R. Jr."/>
            <person name="Ramstad K.M."/>
        </authorList>
    </citation>
    <scope>NUCLEOTIDE SEQUENCE [LARGE SCALE GENOMIC DNA]</scope>
    <source>
        <strain evidence="1">JAX WOST 10</strain>
    </source>
</reference>
<sequence>MRSADPTSFGLKKTVNKVHDFQEDEELFRCCTLPEVKSQQGDGGNLSCLHPMHQDLHYFLFWPVDRIMCF</sequence>
<protein>
    <submittedName>
        <fullName evidence="1">Uncharacterized protein</fullName>
    </submittedName>
</protein>
<accession>A0AAN7PUK0</accession>
<dbReference type="AlphaFoldDB" id="A0AAN7PUK0"/>
<organism evidence="1 2">
    <name type="scientific">Mycteria americana</name>
    <name type="common">Wood stork</name>
    <dbReference type="NCBI Taxonomy" id="33587"/>
    <lineage>
        <taxon>Eukaryota</taxon>
        <taxon>Metazoa</taxon>
        <taxon>Chordata</taxon>
        <taxon>Craniata</taxon>
        <taxon>Vertebrata</taxon>
        <taxon>Euteleostomi</taxon>
        <taxon>Archelosauria</taxon>
        <taxon>Archosauria</taxon>
        <taxon>Dinosauria</taxon>
        <taxon>Saurischia</taxon>
        <taxon>Theropoda</taxon>
        <taxon>Coelurosauria</taxon>
        <taxon>Aves</taxon>
        <taxon>Neognathae</taxon>
        <taxon>Neoaves</taxon>
        <taxon>Aequornithes</taxon>
        <taxon>Ciconiiformes</taxon>
        <taxon>Ciconiidae</taxon>
        <taxon>Mycteria</taxon>
    </lineage>
</organism>
<dbReference type="Proteomes" id="UP001333110">
    <property type="component" value="Unassembled WGS sequence"/>
</dbReference>
<comment type="caution">
    <text evidence="1">The sequence shown here is derived from an EMBL/GenBank/DDBJ whole genome shotgun (WGS) entry which is preliminary data.</text>
</comment>
<dbReference type="EMBL" id="JAUNZN010000001">
    <property type="protein sequence ID" value="KAK4831638.1"/>
    <property type="molecule type" value="Genomic_DNA"/>
</dbReference>